<keyword evidence="1" id="KW-0472">Membrane</keyword>
<name>A0A1G6MD29_9MICO</name>
<reference evidence="2 3" key="1">
    <citation type="submission" date="2016-09" db="EMBL/GenBank/DDBJ databases">
        <authorList>
            <person name="Capua I."/>
            <person name="De Benedictis P."/>
            <person name="Joannis T."/>
            <person name="Lombin L.H."/>
            <person name="Cattoli G."/>
        </authorList>
    </citation>
    <scope>NUCLEOTIDE SEQUENCE [LARGE SCALE GENOMIC DNA]</scope>
    <source>
        <strain evidence="2 3">NIO-1002</strain>
    </source>
</reference>
<sequence length="197" mass="19827">MRHGRGSRVASGAVAASVATFVALVSHVSAGGAIPGVVGVVVPLALSFVVCTALAGRAPSIWRSVLAVAASQGLFHTLFVLGSYDLGGVGHVHGAAVSIPVAAASAPAMTMDAAMAGAHLVAAAVTAAALHRGERAFAALRSLAVRCVAWMRARLRAVGFSPVPLRRLRAAVLAEVRPISVLVVRARARRGPPVAAS</sequence>
<evidence type="ECO:0000313" key="3">
    <source>
        <dbReference type="Proteomes" id="UP000183203"/>
    </source>
</evidence>
<accession>A0A1G6MD29</accession>
<keyword evidence="1" id="KW-0812">Transmembrane</keyword>
<keyword evidence="1" id="KW-1133">Transmembrane helix</keyword>
<dbReference type="RefSeq" id="WP_058232645.1">
    <property type="nucleotide sequence ID" value="NZ_FMYG01000005.1"/>
</dbReference>
<protein>
    <submittedName>
        <fullName evidence="2">Uncharacterized protein</fullName>
    </submittedName>
</protein>
<evidence type="ECO:0000256" key="1">
    <source>
        <dbReference type="SAM" id="Phobius"/>
    </source>
</evidence>
<proteinExistence type="predicted"/>
<evidence type="ECO:0000313" key="2">
    <source>
        <dbReference type="EMBL" id="SDC53508.1"/>
    </source>
</evidence>
<feature type="transmembrane region" description="Helical" evidence="1">
    <location>
        <begin position="113"/>
        <end position="131"/>
    </location>
</feature>
<feature type="transmembrane region" description="Helical" evidence="1">
    <location>
        <begin position="65"/>
        <end position="84"/>
    </location>
</feature>
<gene>
    <name evidence="2" type="ORF">SAMN05216418_2474</name>
</gene>
<dbReference type="AlphaFoldDB" id="A0A1G6MD29"/>
<organism evidence="2 3">
    <name type="scientific">Microbacterium enclense</name>
    <dbReference type="NCBI Taxonomy" id="993073"/>
    <lineage>
        <taxon>Bacteria</taxon>
        <taxon>Bacillati</taxon>
        <taxon>Actinomycetota</taxon>
        <taxon>Actinomycetes</taxon>
        <taxon>Micrococcales</taxon>
        <taxon>Microbacteriaceae</taxon>
        <taxon>Microbacterium</taxon>
    </lineage>
</organism>
<dbReference type="EMBL" id="FMYG01000005">
    <property type="protein sequence ID" value="SDC53508.1"/>
    <property type="molecule type" value="Genomic_DNA"/>
</dbReference>
<dbReference type="STRING" id="993073.AS029_11020"/>
<dbReference type="Proteomes" id="UP000183203">
    <property type="component" value="Unassembled WGS sequence"/>
</dbReference>
<feature type="transmembrane region" description="Helical" evidence="1">
    <location>
        <begin position="40"/>
        <end position="58"/>
    </location>
</feature>
<dbReference type="OrthoDB" id="5125396at2"/>